<dbReference type="Gene3D" id="3.40.50.720">
    <property type="entry name" value="NAD(P)-binding Rossmann-like Domain"/>
    <property type="match status" value="1"/>
</dbReference>
<keyword evidence="4" id="KW-1185">Reference proteome</keyword>
<dbReference type="STRING" id="545619.SAMN04489860_1623"/>
<dbReference type="RefSeq" id="WP_172829047.1">
    <property type="nucleotide sequence ID" value="NZ_LT629776.1"/>
</dbReference>
<dbReference type="GO" id="GO:0016491">
    <property type="term" value="F:oxidoreductase activity"/>
    <property type="evidence" value="ECO:0007669"/>
    <property type="project" value="UniProtKB-KW"/>
</dbReference>
<dbReference type="eggNOG" id="COG4221">
    <property type="taxonomic scope" value="Bacteria"/>
</dbReference>
<evidence type="ECO:0000256" key="1">
    <source>
        <dbReference type="ARBA" id="ARBA00006484"/>
    </source>
</evidence>
<evidence type="ECO:0000313" key="3">
    <source>
        <dbReference type="EMBL" id="SDS47096.1"/>
    </source>
</evidence>
<comment type="similarity">
    <text evidence="1">Belongs to the short-chain dehydrogenases/reductases (SDR) family.</text>
</comment>
<dbReference type="Proteomes" id="UP000185663">
    <property type="component" value="Chromosome I"/>
</dbReference>
<reference evidence="3 4" key="1">
    <citation type="submission" date="2016-10" db="EMBL/GenBank/DDBJ databases">
        <authorList>
            <person name="de Groot N.N."/>
        </authorList>
    </citation>
    <scope>NUCLEOTIDE SEQUENCE [LARGE SCALE GENOMIC DNA]</scope>
    <source>
        <strain evidence="3 4">DSM 22126</strain>
    </source>
</reference>
<name>A0A1H1SH98_9CELL</name>
<dbReference type="Pfam" id="PF00106">
    <property type="entry name" value="adh_short"/>
    <property type="match status" value="1"/>
</dbReference>
<dbReference type="AlphaFoldDB" id="A0A1H1SH98"/>
<organism evidence="3 4">
    <name type="scientific">Paraoerskovia marina</name>
    <dbReference type="NCBI Taxonomy" id="545619"/>
    <lineage>
        <taxon>Bacteria</taxon>
        <taxon>Bacillati</taxon>
        <taxon>Actinomycetota</taxon>
        <taxon>Actinomycetes</taxon>
        <taxon>Micrococcales</taxon>
        <taxon>Cellulomonadaceae</taxon>
        <taxon>Paraoerskovia</taxon>
    </lineage>
</organism>
<protein>
    <submittedName>
        <fullName evidence="3">NADP-dependent 3-hydroxy acid dehydrogenase YdfG</fullName>
    </submittedName>
</protein>
<dbReference type="InterPro" id="IPR036291">
    <property type="entry name" value="NAD(P)-bd_dom_sf"/>
</dbReference>
<dbReference type="CDD" id="cd05233">
    <property type="entry name" value="SDR_c"/>
    <property type="match status" value="1"/>
</dbReference>
<dbReference type="EMBL" id="LT629776">
    <property type="protein sequence ID" value="SDS47096.1"/>
    <property type="molecule type" value="Genomic_DNA"/>
</dbReference>
<evidence type="ECO:0000256" key="2">
    <source>
        <dbReference type="ARBA" id="ARBA00023002"/>
    </source>
</evidence>
<keyword evidence="2" id="KW-0560">Oxidoreductase</keyword>
<dbReference type="PANTHER" id="PTHR43669">
    <property type="entry name" value="5-KETO-D-GLUCONATE 5-REDUCTASE"/>
    <property type="match status" value="1"/>
</dbReference>
<sequence>MSSEAPAVVVVGATGYVGSRLTRWFLDRGWAVLACGRDAAALARLEEAGAQVVDVRAFDDRSSDQPERAMRELTAQHTLHGVVASVGGWWIGDRLEDLSRDVWDGFLESHLTSHLTSVQHLVPHLPPGAGYVVLNGAASHVPMAGSGPVSVTGAALHMLVEVLRAESTGVRFREVVVERAIAGDDRNRDPEAEVALDSVAEAVRDALDDGPDVRRVDVG</sequence>
<evidence type="ECO:0000313" key="4">
    <source>
        <dbReference type="Proteomes" id="UP000185663"/>
    </source>
</evidence>
<gene>
    <name evidence="3" type="ORF">SAMN04489860_1623</name>
</gene>
<dbReference type="InterPro" id="IPR002347">
    <property type="entry name" value="SDR_fam"/>
</dbReference>
<proteinExistence type="inferred from homology"/>
<dbReference type="PANTHER" id="PTHR43669:SF12">
    <property type="entry name" value="BLR5618 PROTEIN"/>
    <property type="match status" value="1"/>
</dbReference>
<accession>A0A1H1SH98</accession>
<dbReference type="SUPFAM" id="SSF51735">
    <property type="entry name" value="NAD(P)-binding Rossmann-fold domains"/>
    <property type="match status" value="1"/>
</dbReference>